<feature type="signal peptide" evidence="1">
    <location>
        <begin position="1"/>
        <end position="18"/>
    </location>
</feature>
<feature type="domain" description="Receptor L-domain" evidence="2">
    <location>
        <begin position="197"/>
        <end position="300"/>
    </location>
</feature>
<proteinExistence type="predicted"/>
<dbReference type="GeneID" id="9813559"/>
<name>A0A6A5HBN7_CAERE</name>
<gene>
    <name evidence="3" type="ORF">GCK72_004161</name>
</gene>
<organism evidence="3 4">
    <name type="scientific">Caenorhabditis remanei</name>
    <name type="common">Caenorhabditis vulgaris</name>
    <dbReference type="NCBI Taxonomy" id="31234"/>
    <lineage>
        <taxon>Eukaryota</taxon>
        <taxon>Metazoa</taxon>
        <taxon>Ecdysozoa</taxon>
        <taxon>Nematoda</taxon>
        <taxon>Chromadorea</taxon>
        <taxon>Rhabditida</taxon>
        <taxon>Rhabditina</taxon>
        <taxon>Rhabditomorpha</taxon>
        <taxon>Rhabditoidea</taxon>
        <taxon>Rhabditidae</taxon>
        <taxon>Peloderinae</taxon>
        <taxon>Caenorhabditis</taxon>
    </lineage>
</organism>
<feature type="domain" description="Receptor L-domain" evidence="2">
    <location>
        <begin position="480"/>
        <end position="582"/>
    </location>
</feature>
<dbReference type="InterPro" id="IPR000494">
    <property type="entry name" value="Rcpt_L-dom"/>
</dbReference>
<evidence type="ECO:0000313" key="3">
    <source>
        <dbReference type="EMBL" id="KAF1764214.1"/>
    </source>
</evidence>
<protein>
    <recommendedName>
        <fullName evidence="2">Receptor L-domain domain-containing protein</fullName>
    </recommendedName>
</protein>
<dbReference type="SUPFAM" id="SSF52058">
    <property type="entry name" value="L domain-like"/>
    <property type="match status" value="5"/>
</dbReference>
<dbReference type="Proteomes" id="UP000483820">
    <property type="component" value="Chromosome II"/>
</dbReference>
<dbReference type="Gene3D" id="3.80.20.20">
    <property type="entry name" value="Receptor L-domain"/>
    <property type="match status" value="4"/>
</dbReference>
<feature type="domain" description="Receptor L-domain" evidence="2">
    <location>
        <begin position="629"/>
        <end position="703"/>
    </location>
</feature>
<accession>A0A6A5HBN7</accession>
<evidence type="ECO:0000256" key="1">
    <source>
        <dbReference type="SAM" id="SignalP"/>
    </source>
</evidence>
<feature type="domain" description="Receptor L-domain" evidence="2">
    <location>
        <begin position="343"/>
        <end position="441"/>
    </location>
</feature>
<feature type="chain" id="PRO_5025580411" description="Receptor L-domain domain-containing protein" evidence="1">
    <location>
        <begin position="19"/>
        <end position="782"/>
    </location>
</feature>
<dbReference type="RefSeq" id="XP_053588702.1">
    <property type="nucleotide sequence ID" value="XM_053724508.1"/>
</dbReference>
<dbReference type="PANTHER" id="PTHR21662:SF6">
    <property type="entry name" value="RECEPTOR L-DOMAIN DOMAIN-CONTAINING PROTEIN"/>
    <property type="match status" value="1"/>
</dbReference>
<dbReference type="CTD" id="9813559"/>
<dbReference type="InterPro" id="IPR053079">
    <property type="entry name" value="SPS2_domain"/>
</dbReference>
<dbReference type="KEGG" id="crq:GCK72_004161"/>
<dbReference type="EMBL" id="WUAV01000002">
    <property type="protein sequence ID" value="KAF1764214.1"/>
    <property type="molecule type" value="Genomic_DNA"/>
</dbReference>
<sequence length="782" mass="88710">MMKLSILLFIITISYCSASFLGDLKKIIKYHQCDPLCTFNHSSISSKTIPFFPKCGEVCGLLIFDENTDVSEAQLKDVFKTMYKLNGGVRVENSHLTNLSFFTIGVEEKYFQFDCLTYGLTIQNNSKLTDVTILWKFQYWLDHDHRECKMEIKDNIMLDAGKLCYYGYFYISINMKVTGNLKDCGCRGGNFTTVAGCDLILSGLKLINISDTSPLSNITQIRGNLLIQHTNFQNLSFFKNLETLKISTPGLHETIAIDIKDNPQMTRFGIPLLKEFPNIWQGYLFMNLENLHPDFCLTIEEMTLFLKSEVLFVNLHAKYCANPGNINGAKLCKFSTMKALEKHCNYIVGDVKIESGDEKHVEKLSDVTVILGTLEITNTTLKDLDFLAGLSYMASMSESAPIIQLISNKNLKTAYLPSMKNIITKTENYAIIHNNHPSLIYEGFELYHSIYTSSPEYFGGRLGCPSDKISSLGWKIYETCTVLSRGLNLVNVTVPPEDINSLNNIKTIIGQIEIAYTDLEDLSFLENVKNIEVMDYLNYGDIMINIHHNPNMKRLGLRSLKKLFSIVTFTINLEKLHPDFCLTIQEMIVFLDFQVDFLNIDARICNMDSETKNSKAVCLFKDMLSLEPKCNYIIGDLVISQGDEDYTEQLKSVAIIFGSLAIQDTDLDNLEFLERLRKIANFNESIPIIKIVNNKDLKNLHLNFPIVQGTISKGFPRAIIEGDDTFETTKDCMIFQYNTKTNVTYNGGSCSKIHGFILHSEVLNFQETSMESPMLIIVPLVN</sequence>
<dbReference type="PANTHER" id="PTHR21662">
    <property type="entry name" value="RECEPTOR PROTEIN-TYROSINE KINASE"/>
    <property type="match status" value="1"/>
</dbReference>
<dbReference type="Pfam" id="PF01030">
    <property type="entry name" value="Recep_L_domain"/>
    <property type="match status" value="4"/>
</dbReference>
<reference evidence="3 4" key="1">
    <citation type="submission" date="2019-12" db="EMBL/GenBank/DDBJ databases">
        <title>Chromosome-level assembly of the Caenorhabditis remanei genome.</title>
        <authorList>
            <person name="Teterina A.A."/>
            <person name="Willis J.H."/>
            <person name="Phillips P.C."/>
        </authorList>
    </citation>
    <scope>NUCLEOTIDE SEQUENCE [LARGE SCALE GENOMIC DNA]</scope>
    <source>
        <strain evidence="3 4">PX506</strain>
        <tissue evidence="3">Whole organism</tissue>
    </source>
</reference>
<evidence type="ECO:0000259" key="2">
    <source>
        <dbReference type="Pfam" id="PF01030"/>
    </source>
</evidence>
<evidence type="ECO:0000313" key="4">
    <source>
        <dbReference type="Proteomes" id="UP000483820"/>
    </source>
</evidence>
<dbReference type="AlphaFoldDB" id="A0A6A5HBN7"/>
<dbReference type="InterPro" id="IPR036941">
    <property type="entry name" value="Rcpt_L-dom_sf"/>
</dbReference>
<keyword evidence="1" id="KW-0732">Signal</keyword>
<comment type="caution">
    <text evidence="3">The sequence shown here is derived from an EMBL/GenBank/DDBJ whole genome shotgun (WGS) entry which is preliminary data.</text>
</comment>